<feature type="chain" id="PRO_5032904551" description="Putrescine-binding periplasmic protein" evidence="6">
    <location>
        <begin position="22"/>
        <end position="362"/>
    </location>
</feature>
<evidence type="ECO:0000256" key="6">
    <source>
        <dbReference type="SAM" id="SignalP"/>
    </source>
</evidence>
<evidence type="ECO:0000313" key="7">
    <source>
        <dbReference type="EMBL" id="MXR37359.1"/>
    </source>
</evidence>
<evidence type="ECO:0000313" key="8">
    <source>
        <dbReference type="Proteomes" id="UP000467214"/>
    </source>
</evidence>
<evidence type="ECO:0000256" key="5">
    <source>
        <dbReference type="PIRNR" id="PIRNR019574"/>
    </source>
</evidence>
<dbReference type="PANTHER" id="PTHR30222:SF12">
    <property type="entry name" value="NORSPERMIDINE SENSOR"/>
    <property type="match status" value="1"/>
</dbReference>
<dbReference type="InterPro" id="IPR001188">
    <property type="entry name" value="Sperm_putr-bd"/>
</dbReference>
<dbReference type="PIRSF" id="PIRSF019574">
    <property type="entry name" value="Periplasmic_polyamine_BP"/>
    <property type="match status" value="1"/>
</dbReference>
<name>A0A845BM80_9NEIS</name>
<evidence type="ECO:0000256" key="4">
    <source>
        <dbReference type="ARBA" id="ARBA00022764"/>
    </source>
</evidence>
<evidence type="ECO:0000256" key="1">
    <source>
        <dbReference type="ARBA" id="ARBA00004418"/>
    </source>
</evidence>
<evidence type="ECO:0000256" key="2">
    <source>
        <dbReference type="ARBA" id="ARBA00022448"/>
    </source>
</evidence>
<dbReference type="Proteomes" id="UP000467214">
    <property type="component" value="Unassembled WGS sequence"/>
</dbReference>
<dbReference type="GO" id="GO:0019808">
    <property type="term" value="F:polyamine binding"/>
    <property type="evidence" value="ECO:0007669"/>
    <property type="project" value="InterPro"/>
</dbReference>
<keyword evidence="4 5" id="KW-0574">Periplasm</keyword>
<organism evidence="7 8">
    <name type="scientific">Craterilacuibacter sinensis</name>
    <dbReference type="NCBI Taxonomy" id="2686017"/>
    <lineage>
        <taxon>Bacteria</taxon>
        <taxon>Pseudomonadati</taxon>
        <taxon>Pseudomonadota</taxon>
        <taxon>Betaproteobacteria</taxon>
        <taxon>Neisseriales</taxon>
        <taxon>Neisseriaceae</taxon>
        <taxon>Craterilacuibacter</taxon>
    </lineage>
</organism>
<gene>
    <name evidence="7" type="ORF">GQF02_10275</name>
</gene>
<keyword evidence="8" id="KW-1185">Reference proteome</keyword>
<protein>
    <recommendedName>
        <fullName evidence="5">Putrescine-binding periplasmic protein</fullName>
    </recommendedName>
</protein>
<comment type="function">
    <text evidence="5">Required for the activity of the bacterial periplasmic transport system of putrescine.</text>
</comment>
<dbReference type="Pfam" id="PF13416">
    <property type="entry name" value="SBP_bac_8"/>
    <property type="match status" value="1"/>
</dbReference>
<evidence type="ECO:0000256" key="3">
    <source>
        <dbReference type="ARBA" id="ARBA00022729"/>
    </source>
</evidence>
<comment type="subcellular location">
    <subcellularLocation>
        <location evidence="1 5">Periplasm</location>
    </subcellularLocation>
</comment>
<dbReference type="Gene3D" id="3.40.190.10">
    <property type="entry name" value="Periplasmic binding protein-like II"/>
    <property type="match status" value="2"/>
</dbReference>
<dbReference type="PANTHER" id="PTHR30222">
    <property type="entry name" value="SPERMIDINE/PUTRESCINE-BINDING PERIPLASMIC PROTEIN"/>
    <property type="match status" value="1"/>
</dbReference>
<dbReference type="RefSeq" id="WP_124736291.1">
    <property type="nucleotide sequence ID" value="NZ_WSSB01000008.1"/>
</dbReference>
<dbReference type="EMBL" id="WSSB01000008">
    <property type="protein sequence ID" value="MXR37359.1"/>
    <property type="molecule type" value="Genomic_DNA"/>
</dbReference>
<proteinExistence type="inferred from homology"/>
<dbReference type="AlphaFoldDB" id="A0A845BM80"/>
<reference evidence="7 8" key="1">
    <citation type="submission" date="2019-12" db="EMBL/GenBank/DDBJ databases">
        <title>Neisseriaceae gen. nov. sp. Genome sequencing and assembly.</title>
        <authorList>
            <person name="Liu Z."/>
            <person name="Li A."/>
        </authorList>
    </citation>
    <scope>NUCLEOTIDE SEQUENCE [LARGE SCALE GENOMIC DNA]</scope>
    <source>
        <strain evidence="7 8">B2N2-7</strain>
    </source>
</reference>
<keyword evidence="2 5" id="KW-0813">Transport</keyword>
<dbReference type="SUPFAM" id="SSF53850">
    <property type="entry name" value="Periplasmic binding protein-like II"/>
    <property type="match status" value="1"/>
</dbReference>
<dbReference type="GO" id="GO:0015846">
    <property type="term" value="P:polyamine transport"/>
    <property type="evidence" value="ECO:0007669"/>
    <property type="project" value="InterPro"/>
</dbReference>
<comment type="similarity">
    <text evidence="5">Belongs to the bacterial solute-binding protein PotD/PotF family.</text>
</comment>
<dbReference type="PRINTS" id="PR00909">
    <property type="entry name" value="SPERMDNBNDNG"/>
</dbReference>
<dbReference type="InterPro" id="IPR006059">
    <property type="entry name" value="SBP"/>
</dbReference>
<dbReference type="CDD" id="cd13659">
    <property type="entry name" value="PBP2_PotF"/>
    <property type="match status" value="1"/>
</dbReference>
<feature type="signal peptide" evidence="6">
    <location>
        <begin position="1"/>
        <end position="21"/>
    </location>
</feature>
<dbReference type="GO" id="GO:0042597">
    <property type="term" value="C:periplasmic space"/>
    <property type="evidence" value="ECO:0007669"/>
    <property type="project" value="UniProtKB-SubCell"/>
</dbReference>
<keyword evidence="3 6" id="KW-0732">Signal</keyword>
<comment type="caution">
    <text evidence="7">The sequence shown here is derived from an EMBL/GenBank/DDBJ whole genome shotgun (WGS) entry which is preliminary data.</text>
</comment>
<sequence>MKAITTAVSLGLMLAMPLAQAAGTLNVYNWSDYIAEGTVPAFEKANKIKVRYDIYDSNEVLRAKLMTGKTGYDIVVPSHNTLGLGVKAGMFLPLDKNKIPNYKNLDPALLKLMTQFDPGNAYSVPYFWGINTLGINVDKVKKALGGKLPDNPWDLVFKPELAAKLKGCGISVFDSPSEFFPAALHYYGKDPNTENLADYQAMMPALKQLRPNYSRFSSSGYINELAGGSVCVAMGFSGDLNIAKRRAAEAKNGVNIQVMLPKSGLDVWVDVMAIPKDAVNVDNAYRFINAMLEPKTAAANANAVTYAPGVPAARQYMSPAYVNDRTIFPTADDMKGSFVGKTLPAHTIQGYTRLWQGLKSGR</sequence>
<accession>A0A845BM80</accession>